<evidence type="ECO:0000313" key="7">
    <source>
        <dbReference type="Proteomes" id="UP000708208"/>
    </source>
</evidence>
<keyword evidence="2" id="KW-0378">Hydrolase</keyword>
<evidence type="ECO:0000259" key="5">
    <source>
        <dbReference type="SMART" id="SM00148"/>
    </source>
</evidence>
<name>A0A8J2KBH7_9HEXA</name>
<evidence type="ECO:0000256" key="1">
    <source>
        <dbReference type="ARBA" id="ARBA00012368"/>
    </source>
</evidence>
<dbReference type="Proteomes" id="UP000708208">
    <property type="component" value="Unassembled WGS sequence"/>
</dbReference>
<accession>A0A8J2KBH7</accession>
<dbReference type="GO" id="GO:0048015">
    <property type="term" value="P:phosphatidylinositol-mediated signaling"/>
    <property type="evidence" value="ECO:0007669"/>
    <property type="project" value="TreeGrafter"/>
</dbReference>
<dbReference type="GO" id="GO:0046488">
    <property type="term" value="P:phosphatidylinositol metabolic process"/>
    <property type="evidence" value="ECO:0007669"/>
    <property type="project" value="TreeGrafter"/>
</dbReference>
<dbReference type="SMART" id="SM00148">
    <property type="entry name" value="PLCXc"/>
    <property type="match status" value="1"/>
</dbReference>
<dbReference type="GO" id="GO:0004435">
    <property type="term" value="F:phosphatidylinositol-4,5-bisphosphate phospholipase C activity"/>
    <property type="evidence" value="ECO:0007669"/>
    <property type="project" value="UniProtKB-EC"/>
</dbReference>
<dbReference type="PANTHER" id="PTHR10336:SF36">
    <property type="entry name" value="1-PHOSPHATIDYLINOSITOL 4,5-BISPHOSPHATE PHOSPHODIESTERASE BETA-4"/>
    <property type="match status" value="1"/>
</dbReference>
<reference evidence="6" key="1">
    <citation type="submission" date="2021-06" db="EMBL/GenBank/DDBJ databases">
        <authorList>
            <person name="Hodson N. C."/>
            <person name="Mongue J. A."/>
            <person name="Jaron S. K."/>
        </authorList>
    </citation>
    <scope>NUCLEOTIDE SEQUENCE</scope>
</reference>
<evidence type="ECO:0000256" key="3">
    <source>
        <dbReference type="ARBA" id="ARBA00022963"/>
    </source>
</evidence>
<proteinExistence type="predicted"/>
<evidence type="ECO:0000313" key="6">
    <source>
        <dbReference type="EMBL" id="CAG7786721.1"/>
    </source>
</evidence>
<dbReference type="AlphaFoldDB" id="A0A8J2KBH7"/>
<organism evidence="6 7">
    <name type="scientific">Allacma fusca</name>
    <dbReference type="NCBI Taxonomy" id="39272"/>
    <lineage>
        <taxon>Eukaryota</taxon>
        <taxon>Metazoa</taxon>
        <taxon>Ecdysozoa</taxon>
        <taxon>Arthropoda</taxon>
        <taxon>Hexapoda</taxon>
        <taxon>Collembola</taxon>
        <taxon>Symphypleona</taxon>
        <taxon>Sminthuridae</taxon>
        <taxon>Allacma</taxon>
    </lineage>
</organism>
<feature type="domain" description="Phosphatidylinositol-specific phospholipase C X" evidence="5">
    <location>
        <begin position="2"/>
        <end position="82"/>
    </location>
</feature>
<keyword evidence="3" id="KW-0442">Lipid degradation</keyword>
<dbReference type="PANTHER" id="PTHR10336">
    <property type="entry name" value="PHOSPHOINOSITIDE-SPECIFIC PHOSPHOLIPASE C FAMILY PROTEIN"/>
    <property type="match status" value="1"/>
</dbReference>
<dbReference type="EMBL" id="CAJVCH010323955">
    <property type="protein sequence ID" value="CAG7786721.1"/>
    <property type="molecule type" value="Genomic_DNA"/>
</dbReference>
<evidence type="ECO:0000256" key="4">
    <source>
        <dbReference type="ARBA" id="ARBA00023098"/>
    </source>
</evidence>
<dbReference type="InterPro" id="IPR000909">
    <property type="entry name" value="PLipase_C_PInositol-sp_X_dom"/>
</dbReference>
<keyword evidence="7" id="KW-1185">Reference proteome</keyword>
<evidence type="ECO:0000256" key="2">
    <source>
        <dbReference type="ARBA" id="ARBA00022801"/>
    </source>
</evidence>
<feature type="non-terminal residue" evidence="6">
    <location>
        <position position="1"/>
    </location>
</feature>
<dbReference type="InterPro" id="IPR001192">
    <property type="entry name" value="PI-PLC_fam"/>
</dbReference>
<dbReference type="EC" id="3.1.4.11" evidence="1"/>
<dbReference type="PROSITE" id="PS50007">
    <property type="entry name" value="PIPLC_X_DOMAIN"/>
    <property type="match status" value="1"/>
</dbReference>
<comment type="caution">
    <text evidence="6">The sequence shown here is derived from an EMBL/GenBank/DDBJ whole genome shotgun (WGS) entry which is preliminary data.</text>
</comment>
<dbReference type="OrthoDB" id="269822at2759"/>
<dbReference type="Pfam" id="PF00388">
    <property type="entry name" value="PI-PLC-X"/>
    <property type="match status" value="1"/>
</dbReference>
<protein>
    <recommendedName>
        <fullName evidence="1">phosphoinositide phospholipase C</fullName>
        <ecNumber evidence="1">3.1.4.11</ecNumber>
    </recommendedName>
</protein>
<gene>
    <name evidence="6" type="ORF">AFUS01_LOCUS25276</name>
</gene>
<keyword evidence="4" id="KW-0443">Lipid metabolism</keyword>
<dbReference type="GO" id="GO:0051209">
    <property type="term" value="P:release of sequestered calcium ion into cytosol"/>
    <property type="evidence" value="ECO:0007669"/>
    <property type="project" value="TreeGrafter"/>
</dbReference>
<dbReference type="GO" id="GO:0016042">
    <property type="term" value="P:lipid catabolic process"/>
    <property type="evidence" value="ECO:0007669"/>
    <property type="project" value="UniProtKB-KW"/>
</dbReference>
<sequence>MWELLDVIHAIRDTAFVVSDYPIILSFENHCCKFQQYKLAKYCDEILGDLLLKEQLPDFPLDPGVVLPPPSALKRKILIKNKRLKKEVEQQEYELFKKGQFVITDDIKEDASAAVPVPTEDKK</sequence>